<evidence type="ECO:0000313" key="4">
    <source>
        <dbReference type="Proteomes" id="UP000887229"/>
    </source>
</evidence>
<dbReference type="InterPro" id="IPR036869">
    <property type="entry name" value="J_dom_sf"/>
</dbReference>
<dbReference type="PRINTS" id="PR00625">
    <property type="entry name" value="JDOMAIN"/>
</dbReference>
<protein>
    <submittedName>
        <fullName evidence="3">DnaJ domain-containing protein</fullName>
    </submittedName>
</protein>
<dbReference type="InterPro" id="IPR056453">
    <property type="entry name" value="HTH_DNAJC9"/>
</dbReference>
<dbReference type="InterPro" id="IPR052594">
    <property type="entry name" value="J_domain-containing_protein"/>
</dbReference>
<dbReference type="InterPro" id="IPR018253">
    <property type="entry name" value="DnaJ_domain_CS"/>
</dbReference>
<dbReference type="Gene3D" id="1.10.287.110">
    <property type="entry name" value="DnaJ domain"/>
    <property type="match status" value="1"/>
</dbReference>
<feature type="region of interest" description="Disordered" evidence="1">
    <location>
        <begin position="263"/>
        <end position="315"/>
    </location>
</feature>
<accession>A0A9P7ZG33</accession>
<dbReference type="PANTHER" id="PTHR44144:SF1">
    <property type="entry name" value="DNAJ HOMOLOG SUBFAMILY C MEMBER 9"/>
    <property type="match status" value="1"/>
</dbReference>
<evidence type="ECO:0000313" key="3">
    <source>
        <dbReference type="EMBL" id="KAG9251479.1"/>
    </source>
</evidence>
<proteinExistence type="predicted"/>
<dbReference type="Pfam" id="PF00226">
    <property type="entry name" value="DnaJ"/>
    <property type="match status" value="1"/>
</dbReference>
<feature type="compositionally biased region" description="Basic residues" evidence="1">
    <location>
        <begin position="264"/>
        <end position="274"/>
    </location>
</feature>
<dbReference type="InterPro" id="IPR001623">
    <property type="entry name" value="DnaJ_domain"/>
</dbReference>
<dbReference type="RefSeq" id="XP_046115403.1">
    <property type="nucleotide sequence ID" value="XM_046264040.1"/>
</dbReference>
<dbReference type="PANTHER" id="PTHR44144">
    <property type="entry name" value="DNAJ HOMOLOG SUBFAMILY C MEMBER 9"/>
    <property type="match status" value="1"/>
</dbReference>
<dbReference type="Proteomes" id="UP000887229">
    <property type="component" value="Unassembled WGS sequence"/>
</dbReference>
<dbReference type="FunFam" id="1.10.287.110:FF:000110">
    <property type="entry name" value="DnaJ domain protein (AFU_orthologue AFUA_2G13210)"/>
    <property type="match status" value="1"/>
</dbReference>
<organism evidence="3 4">
    <name type="scientific">Emericellopsis atlantica</name>
    <dbReference type="NCBI Taxonomy" id="2614577"/>
    <lineage>
        <taxon>Eukaryota</taxon>
        <taxon>Fungi</taxon>
        <taxon>Dikarya</taxon>
        <taxon>Ascomycota</taxon>
        <taxon>Pezizomycotina</taxon>
        <taxon>Sordariomycetes</taxon>
        <taxon>Hypocreomycetidae</taxon>
        <taxon>Hypocreales</taxon>
        <taxon>Bionectriaceae</taxon>
        <taxon>Emericellopsis</taxon>
    </lineage>
</organism>
<evidence type="ECO:0000259" key="2">
    <source>
        <dbReference type="PROSITE" id="PS50076"/>
    </source>
</evidence>
<dbReference type="CDD" id="cd06257">
    <property type="entry name" value="DnaJ"/>
    <property type="match status" value="1"/>
</dbReference>
<dbReference type="SUPFAM" id="SSF46565">
    <property type="entry name" value="Chaperone J-domain"/>
    <property type="match status" value="1"/>
</dbReference>
<dbReference type="SMART" id="SM00271">
    <property type="entry name" value="DnaJ"/>
    <property type="match status" value="1"/>
</dbReference>
<dbReference type="OrthoDB" id="110024at2759"/>
<evidence type="ECO:0000256" key="1">
    <source>
        <dbReference type="SAM" id="MobiDB-lite"/>
    </source>
</evidence>
<dbReference type="GeneID" id="70294943"/>
<dbReference type="Pfam" id="PF23302">
    <property type="entry name" value="HTH_DNAJC9"/>
    <property type="match status" value="1"/>
</dbReference>
<dbReference type="GO" id="GO:0005737">
    <property type="term" value="C:cytoplasm"/>
    <property type="evidence" value="ECO:0007669"/>
    <property type="project" value="TreeGrafter"/>
</dbReference>
<dbReference type="GO" id="GO:0005634">
    <property type="term" value="C:nucleus"/>
    <property type="evidence" value="ECO:0007669"/>
    <property type="project" value="TreeGrafter"/>
</dbReference>
<dbReference type="PROSITE" id="PS00636">
    <property type="entry name" value="DNAJ_1"/>
    <property type="match status" value="1"/>
</dbReference>
<feature type="domain" description="J" evidence="2">
    <location>
        <begin position="16"/>
        <end position="86"/>
    </location>
</feature>
<gene>
    <name evidence="3" type="ORF">F5Z01DRAFT_663576</name>
</gene>
<sequence>MSDHEDLLEGQPPSIDPYEVLDLEKTASEDQIKRAYRKAALKHHPDKAPANHPKKLAAANKAFQEVAFAYAILSDPKRRKRYDETGSTSDSILDSEGFNWSDFYRNAFEDAVSADAIEKFRAEYKGSEEEKDDLLHYFELCEGDMRHVYEHVMLSDMTEDEDRFRVIIDEAIAKREVPAFGSYHKESERQRASRIKRARAAKAQEGKEAEEYAKEIGAHDKLFGKSNNKESAEDGLKALIQARQSSRAGAQDSFLDNLAEKYRGTAKKQKKGNKRAVMDEPPEEAFAATAARQTSRSSKGDPETPKKQTGKRVKR</sequence>
<dbReference type="GO" id="GO:0031072">
    <property type="term" value="F:heat shock protein binding"/>
    <property type="evidence" value="ECO:0007669"/>
    <property type="project" value="TreeGrafter"/>
</dbReference>
<keyword evidence="4" id="KW-1185">Reference proteome</keyword>
<dbReference type="EMBL" id="MU251268">
    <property type="protein sequence ID" value="KAG9251479.1"/>
    <property type="molecule type" value="Genomic_DNA"/>
</dbReference>
<dbReference type="PROSITE" id="PS50076">
    <property type="entry name" value="DNAJ_2"/>
    <property type="match status" value="1"/>
</dbReference>
<reference evidence="3" key="1">
    <citation type="journal article" date="2021" name="IMA Fungus">
        <title>Genomic characterization of three marine fungi, including Emericellopsis atlantica sp. nov. with signatures of a generalist lifestyle and marine biomass degradation.</title>
        <authorList>
            <person name="Hagestad O.C."/>
            <person name="Hou L."/>
            <person name="Andersen J.H."/>
            <person name="Hansen E.H."/>
            <person name="Altermark B."/>
            <person name="Li C."/>
            <person name="Kuhnert E."/>
            <person name="Cox R.J."/>
            <person name="Crous P.W."/>
            <person name="Spatafora J.W."/>
            <person name="Lail K."/>
            <person name="Amirebrahimi M."/>
            <person name="Lipzen A."/>
            <person name="Pangilinan J."/>
            <person name="Andreopoulos W."/>
            <person name="Hayes R.D."/>
            <person name="Ng V."/>
            <person name="Grigoriev I.V."/>
            <person name="Jackson S.A."/>
            <person name="Sutton T.D.S."/>
            <person name="Dobson A.D.W."/>
            <person name="Rama T."/>
        </authorList>
    </citation>
    <scope>NUCLEOTIDE SEQUENCE</scope>
    <source>
        <strain evidence="3">TS7</strain>
    </source>
</reference>
<dbReference type="AlphaFoldDB" id="A0A9P7ZG33"/>
<comment type="caution">
    <text evidence="3">The sequence shown here is derived from an EMBL/GenBank/DDBJ whole genome shotgun (WGS) entry which is preliminary data.</text>
</comment>
<name>A0A9P7ZG33_9HYPO</name>